<keyword evidence="7 8" id="KW-0998">Cell outer membrane</keyword>
<dbReference type="PANTHER" id="PTHR30069">
    <property type="entry name" value="TONB-DEPENDENT OUTER MEMBRANE RECEPTOR"/>
    <property type="match status" value="1"/>
</dbReference>
<evidence type="ECO:0000256" key="3">
    <source>
        <dbReference type="ARBA" id="ARBA00022452"/>
    </source>
</evidence>
<keyword evidence="5" id="KW-0732">Signal</keyword>
<reference evidence="11" key="1">
    <citation type="journal article" date="2019" name="Int. J. Syst. Evol. Microbiol.">
        <title>The Global Catalogue of Microorganisms (GCM) 10K type strain sequencing project: providing services to taxonomists for standard genome sequencing and annotation.</title>
        <authorList>
            <consortium name="The Broad Institute Genomics Platform"/>
            <consortium name="The Broad Institute Genome Sequencing Center for Infectious Disease"/>
            <person name="Wu L."/>
            <person name="Ma J."/>
        </authorList>
    </citation>
    <scope>NUCLEOTIDE SEQUENCE [LARGE SCALE GENOMIC DNA]</scope>
    <source>
        <strain evidence="11">CCUG 61484</strain>
    </source>
</reference>
<dbReference type="Pfam" id="PF07715">
    <property type="entry name" value="Plug"/>
    <property type="match status" value="1"/>
</dbReference>
<evidence type="ECO:0000256" key="6">
    <source>
        <dbReference type="ARBA" id="ARBA00023136"/>
    </source>
</evidence>
<feature type="domain" description="TonB-dependent receptor plug" evidence="9">
    <location>
        <begin position="55"/>
        <end position="145"/>
    </location>
</feature>
<dbReference type="InterPro" id="IPR039426">
    <property type="entry name" value="TonB-dep_rcpt-like"/>
</dbReference>
<keyword evidence="2 8" id="KW-0813">Transport</keyword>
<keyword evidence="6 8" id="KW-0472">Membrane</keyword>
<evidence type="ECO:0000313" key="10">
    <source>
        <dbReference type="EMBL" id="MFD0794051.1"/>
    </source>
</evidence>
<keyword evidence="11" id="KW-1185">Reference proteome</keyword>
<gene>
    <name evidence="10" type="ORF">ACFQZX_10515</name>
</gene>
<keyword evidence="3 8" id="KW-1134">Transmembrane beta strand</keyword>
<proteinExistence type="inferred from homology"/>
<dbReference type="Gene3D" id="2.40.170.20">
    <property type="entry name" value="TonB-dependent receptor, beta-barrel domain"/>
    <property type="match status" value="1"/>
</dbReference>
<dbReference type="EMBL" id="JBHTHZ010000005">
    <property type="protein sequence ID" value="MFD0794051.1"/>
    <property type="molecule type" value="Genomic_DNA"/>
</dbReference>
<evidence type="ECO:0000256" key="7">
    <source>
        <dbReference type="ARBA" id="ARBA00023237"/>
    </source>
</evidence>
<evidence type="ECO:0000256" key="1">
    <source>
        <dbReference type="ARBA" id="ARBA00004571"/>
    </source>
</evidence>
<evidence type="ECO:0000256" key="4">
    <source>
        <dbReference type="ARBA" id="ARBA00022692"/>
    </source>
</evidence>
<comment type="similarity">
    <text evidence="8">Belongs to the TonB-dependent receptor family.</text>
</comment>
<dbReference type="InterPro" id="IPR012910">
    <property type="entry name" value="Plug_dom"/>
</dbReference>
<dbReference type="InterPro" id="IPR036942">
    <property type="entry name" value="Beta-barrel_TonB_sf"/>
</dbReference>
<comment type="subcellular location">
    <subcellularLocation>
        <location evidence="1 8">Cell outer membrane</location>
        <topology evidence="1 8">Multi-pass membrane protein</topology>
    </subcellularLocation>
</comment>
<sequence length="674" mass="76329">MRRCISSEYYFFRLCRFWVLLSFITLFAQKISAQTDTSRSLREVSVKANVIPVLKSQTPAQQITSADFVKYGAFNVADAVRSFSGVNIKDYGGIGGIKTISVRGLASNHTAVFYDGLQINDAQTGQIDLSKLNLSNIDKITLYNAQPDDLLQHARAFAFASVLDITTKTNKLPSGKTTGITAGIKSGSFGLFNPFIQLQQHINNNWYAVLSTNYINSNGRYKYKVEGDGSDTLATRRHSEVRSFQTDAALYWHKSDSSTFNIHLNYYNAKRGLPGAVVYYSQSPGENLDNDDVFVQASYKHIWRNSLQLLLNSKLSQLKTRYLDSPYFNTQGFILQHYKQQEAYQSATVTYNIKPFWVISYAADASVTKVNADIERYAYPTRFTLLNVIASNIKLNRWEFSGNLLYTYLHESVKRGSALQQQPVLSPTVVASFRPLAAANLTIRAFYKNIFRYPTLDELYYFAFAERIIKPEFVKQYDLGATYSKNFDGFVNYISLNADAYYNNVHNKIIALPNQNPAVFSYSNVGEVDIKGIDFGFKAASRRINNLSLSFAANYTYQDALDVSDSPGSNYLEQIPYTPKNTLALNAGINYKRLSVYYNQVLSSHRNYNGSEDVKYRLPGYSVSDASAVYDIQFNKLPVRLSAEANNIFNKYYSIIRSYPMPGRSYRFSIQVTI</sequence>
<dbReference type="RefSeq" id="WP_377114775.1">
    <property type="nucleotide sequence ID" value="NZ_JBHTHZ010000005.1"/>
</dbReference>
<evidence type="ECO:0000256" key="2">
    <source>
        <dbReference type="ARBA" id="ARBA00022448"/>
    </source>
</evidence>
<dbReference type="SUPFAM" id="SSF56935">
    <property type="entry name" value="Porins"/>
    <property type="match status" value="1"/>
</dbReference>
<evidence type="ECO:0000256" key="8">
    <source>
        <dbReference type="PROSITE-ProRule" id="PRU01360"/>
    </source>
</evidence>
<keyword evidence="4 8" id="KW-0812">Transmembrane</keyword>
<keyword evidence="10" id="KW-0675">Receptor</keyword>
<dbReference type="Gene3D" id="2.170.130.10">
    <property type="entry name" value="TonB-dependent receptor, plug domain"/>
    <property type="match status" value="1"/>
</dbReference>
<evidence type="ECO:0000256" key="5">
    <source>
        <dbReference type="ARBA" id="ARBA00022729"/>
    </source>
</evidence>
<evidence type="ECO:0000313" key="11">
    <source>
        <dbReference type="Proteomes" id="UP001597010"/>
    </source>
</evidence>
<name>A0ABW3ASL9_9SPHI</name>
<dbReference type="InterPro" id="IPR037066">
    <property type="entry name" value="Plug_dom_sf"/>
</dbReference>
<comment type="caution">
    <text evidence="10">The sequence shown here is derived from an EMBL/GenBank/DDBJ whole genome shotgun (WGS) entry which is preliminary data.</text>
</comment>
<accession>A0ABW3ASL9</accession>
<dbReference type="Proteomes" id="UP001597010">
    <property type="component" value="Unassembled WGS sequence"/>
</dbReference>
<protein>
    <submittedName>
        <fullName evidence="10">TonB-dependent receptor plug domain-containing protein</fullName>
    </submittedName>
</protein>
<evidence type="ECO:0000259" key="9">
    <source>
        <dbReference type="Pfam" id="PF07715"/>
    </source>
</evidence>
<dbReference type="PANTHER" id="PTHR30069:SF29">
    <property type="entry name" value="HEMOGLOBIN AND HEMOGLOBIN-HAPTOGLOBIN-BINDING PROTEIN 1-RELATED"/>
    <property type="match status" value="1"/>
</dbReference>
<dbReference type="PROSITE" id="PS52016">
    <property type="entry name" value="TONB_DEPENDENT_REC_3"/>
    <property type="match status" value="1"/>
</dbReference>
<organism evidence="10 11">
    <name type="scientific">Mucilaginibacter litoreus</name>
    <dbReference type="NCBI Taxonomy" id="1048221"/>
    <lineage>
        <taxon>Bacteria</taxon>
        <taxon>Pseudomonadati</taxon>
        <taxon>Bacteroidota</taxon>
        <taxon>Sphingobacteriia</taxon>
        <taxon>Sphingobacteriales</taxon>
        <taxon>Sphingobacteriaceae</taxon>
        <taxon>Mucilaginibacter</taxon>
    </lineage>
</organism>